<evidence type="ECO:0000256" key="2">
    <source>
        <dbReference type="ARBA" id="ARBA00022679"/>
    </source>
</evidence>
<comment type="function">
    <text evidence="9">Synthesizes selenophosphate from selenide and ATP.</text>
</comment>
<feature type="domain" description="PurM-like C-terminal" evidence="11">
    <location>
        <begin position="142"/>
        <end position="322"/>
    </location>
</feature>
<keyword evidence="6 9" id="KW-0067">ATP-binding</keyword>
<dbReference type="Gene3D" id="3.90.650.10">
    <property type="entry name" value="PurM-like C-terminal domain"/>
    <property type="match status" value="1"/>
</dbReference>
<keyword evidence="8 9" id="KW-0711">Selenium</keyword>
<gene>
    <name evidence="9" type="primary">selD</name>
    <name evidence="12" type="ORF">J2Z35_000769</name>
</gene>
<feature type="binding site" evidence="9">
    <location>
        <begin position="112"/>
        <end position="114"/>
    </location>
    <ligand>
        <name>ATP</name>
        <dbReference type="ChEBI" id="CHEBI:30616"/>
        <note>ligand shared between dimeric partners</note>
    </ligand>
</feature>
<evidence type="ECO:0000313" key="12">
    <source>
        <dbReference type="EMBL" id="MBP2026977.1"/>
    </source>
</evidence>
<dbReference type="SUPFAM" id="SSF55326">
    <property type="entry name" value="PurM N-terminal domain-like"/>
    <property type="match status" value="1"/>
</dbReference>
<dbReference type="EMBL" id="JAGGLI010000006">
    <property type="protein sequence ID" value="MBP2026977.1"/>
    <property type="molecule type" value="Genomic_DNA"/>
</dbReference>
<dbReference type="PANTHER" id="PTHR10256:SF0">
    <property type="entry name" value="INACTIVE SELENIDE, WATER DIKINASE-LIKE PROTEIN-RELATED"/>
    <property type="match status" value="1"/>
</dbReference>
<keyword evidence="13" id="KW-1185">Reference proteome</keyword>
<comment type="caution">
    <text evidence="9">Lacks conserved residue(s) required for the propagation of feature annotation.</text>
</comment>
<comment type="cofactor">
    <cofactor evidence="9">
        <name>Mg(2+)</name>
        <dbReference type="ChEBI" id="CHEBI:18420"/>
    </cofactor>
    <text evidence="9">Binds 1 Mg(2+) ion per monomer.</text>
</comment>
<feature type="binding site" evidence="9">
    <location>
        <position position="200"/>
    </location>
    <ligand>
        <name>Mg(2+)</name>
        <dbReference type="ChEBI" id="CHEBI:18420"/>
    </ligand>
</feature>
<dbReference type="InterPro" id="IPR004536">
    <property type="entry name" value="SPS/SelD"/>
</dbReference>
<feature type="domain" description="PurM-like N-terminal" evidence="10">
    <location>
        <begin position="24"/>
        <end position="130"/>
    </location>
</feature>
<dbReference type="SUPFAM" id="SSF56042">
    <property type="entry name" value="PurM C-terminal domain-like"/>
    <property type="match status" value="1"/>
</dbReference>
<comment type="catalytic activity">
    <reaction evidence="9">
        <text>hydrogenselenide + ATP + H2O = selenophosphate + AMP + phosphate + 2 H(+)</text>
        <dbReference type="Rhea" id="RHEA:18737"/>
        <dbReference type="ChEBI" id="CHEBI:15377"/>
        <dbReference type="ChEBI" id="CHEBI:15378"/>
        <dbReference type="ChEBI" id="CHEBI:16144"/>
        <dbReference type="ChEBI" id="CHEBI:29317"/>
        <dbReference type="ChEBI" id="CHEBI:30616"/>
        <dbReference type="ChEBI" id="CHEBI:43474"/>
        <dbReference type="ChEBI" id="CHEBI:456215"/>
        <dbReference type="EC" id="2.7.9.3"/>
    </reaction>
</comment>
<accession>A0ABS4KGU8</accession>
<dbReference type="InterPro" id="IPR023061">
    <property type="entry name" value="SelD_I"/>
</dbReference>
<evidence type="ECO:0000256" key="5">
    <source>
        <dbReference type="ARBA" id="ARBA00022777"/>
    </source>
</evidence>
<keyword evidence="7 9" id="KW-0460">Magnesium</keyword>
<keyword evidence="3 9" id="KW-0479">Metal-binding</keyword>
<dbReference type="PIRSF" id="PIRSF036407">
    <property type="entry name" value="Selenphspht_syn"/>
    <property type="match status" value="1"/>
</dbReference>
<evidence type="ECO:0000313" key="13">
    <source>
        <dbReference type="Proteomes" id="UP001314903"/>
    </source>
</evidence>
<feature type="binding site" evidence="9">
    <location>
        <position position="65"/>
    </location>
    <ligand>
        <name>Mg(2+)</name>
        <dbReference type="ChEBI" id="CHEBI:18420"/>
    </ligand>
</feature>
<evidence type="ECO:0000256" key="3">
    <source>
        <dbReference type="ARBA" id="ARBA00022723"/>
    </source>
</evidence>
<evidence type="ECO:0000256" key="6">
    <source>
        <dbReference type="ARBA" id="ARBA00022840"/>
    </source>
</evidence>
<comment type="caution">
    <text evidence="12">The sequence shown here is derived from an EMBL/GenBank/DDBJ whole genome shotgun (WGS) entry which is preliminary data.</text>
</comment>
<dbReference type="InterPro" id="IPR010918">
    <property type="entry name" value="PurM-like_C_dom"/>
</dbReference>
<comment type="subunit">
    <text evidence="9">Homodimer.</text>
</comment>
<feature type="binding site" description="in other chain" evidence="9">
    <location>
        <position position="42"/>
    </location>
    <ligand>
        <name>ATP</name>
        <dbReference type="ChEBI" id="CHEBI:30616"/>
        <note>ligand shared between dimeric partners</note>
    </ligand>
</feature>
<dbReference type="InterPro" id="IPR036921">
    <property type="entry name" value="PurM-like_N_sf"/>
</dbReference>
<dbReference type="HAMAP" id="MF_00625">
    <property type="entry name" value="SelD"/>
    <property type="match status" value="1"/>
</dbReference>
<dbReference type="Proteomes" id="UP001314903">
    <property type="component" value="Unassembled WGS sequence"/>
</dbReference>
<dbReference type="NCBIfam" id="NF002098">
    <property type="entry name" value="PRK00943.1"/>
    <property type="match status" value="1"/>
</dbReference>
<evidence type="ECO:0000259" key="10">
    <source>
        <dbReference type="Pfam" id="PF00586"/>
    </source>
</evidence>
<feature type="binding site" evidence="9">
    <location>
        <position position="25"/>
    </location>
    <ligand>
        <name>Mg(2+)</name>
        <dbReference type="ChEBI" id="CHEBI:18420"/>
    </ligand>
</feature>
<dbReference type="Pfam" id="PF02769">
    <property type="entry name" value="AIRS_C"/>
    <property type="match status" value="1"/>
</dbReference>
<keyword evidence="4 9" id="KW-0547">Nucleotide-binding</keyword>
<dbReference type="PANTHER" id="PTHR10256">
    <property type="entry name" value="SELENIDE, WATER DIKINASE"/>
    <property type="match status" value="1"/>
</dbReference>
<evidence type="ECO:0000256" key="7">
    <source>
        <dbReference type="ARBA" id="ARBA00022842"/>
    </source>
</evidence>
<dbReference type="Pfam" id="PF00586">
    <property type="entry name" value="AIRS"/>
    <property type="match status" value="1"/>
</dbReference>
<dbReference type="CDD" id="cd02195">
    <property type="entry name" value="SelD"/>
    <property type="match status" value="1"/>
</dbReference>
<dbReference type="GO" id="GO:0004756">
    <property type="term" value="F:selenide, water dikinase activity"/>
    <property type="evidence" value="ECO:0007669"/>
    <property type="project" value="UniProtKB-EC"/>
</dbReference>
<evidence type="ECO:0000256" key="8">
    <source>
        <dbReference type="ARBA" id="ARBA00023266"/>
    </source>
</evidence>
<dbReference type="EC" id="2.7.9.3" evidence="9"/>
<evidence type="ECO:0000259" key="11">
    <source>
        <dbReference type="Pfam" id="PF02769"/>
    </source>
</evidence>
<proteinExistence type="inferred from homology"/>
<feature type="binding site" description="in other chain" evidence="9">
    <location>
        <position position="65"/>
    </location>
    <ligand>
        <name>ATP</name>
        <dbReference type="ChEBI" id="CHEBI:30616"/>
        <note>ligand shared between dimeric partners</note>
    </ligand>
</feature>
<evidence type="ECO:0000256" key="4">
    <source>
        <dbReference type="ARBA" id="ARBA00022741"/>
    </source>
</evidence>
<name>A0ABS4KGU8_9FIRM</name>
<dbReference type="InterPro" id="IPR016188">
    <property type="entry name" value="PurM-like_N"/>
</dbReference>
<evidence type="ECO:0000256" key="1">
    <source>
        <dbReference type="ARBA" id="ARBA00008026"/>
    </source>
</evidence>
<sequence>MAKALENIPQMNHENLIVGYEKSDDAAVYKIDEQKAIIQTLDFFTPVVDDPYVFGEIAAANSLSDVYAMGGKPILAMNIVCFPNCLDMSVLGEILKGGQAKVQEAGALLVGGHSVEDNEPKYGLSVTGIVSPNKVLKNSGARPGDVLILTKPIGTGVLNTAIKGEVIEIEHYNEAIKVMSSLNKYAAEVFHDFTINAATDITGFGLVGHLVEMAKGSETTIEVFSGQVPIISGAIDYAAMGIIPAGMYNNRDYFEDDVHYANEKIKNTPLCDLLYDPQTSGGLLLSLPEKDGGKMVEALKKNGCLSYSIIGKVHDKKEKYLIME</sequence>
<dbReference type="NCBIfam" id="TIGR00476">
    <property type="entry name" value="selD"/>
    <property type="match status" value="1"/>
</dbReference>
<feature type="binding site" description="in other chain" evidence="9">
    <location>
        <begin position="22"/>
        <end position="24"/>
    </location>
    <ligand>
        <name>ATP</name>
        <dbReference type="ChEBI" id="CHEBI:30616"/>
        <note>ligand shared between dimeric partners</note>
    </ligand>
</feature>
<keyword evidence="2 9" id="KW-0808">Transferase</keyword>
<organism evidence="12 13">
    <name type="scientific">Acetoanaerobium pronyense</name>
    <dbReference type="NCBI Taxonomy" id="1482736"/>
    <lineage>
        <taxon>Bacteria</taxon>
        <taxon>Bacillati</taxon>
        <taxon>Bacillota</taxon>
        <taxon>Clostridia</taxon>
        <taxon>Peptostreptococcales</taxon>
        <taxon>Filifactoraceae</taxon>
        <taxon>Acetoanaerobium</taxon>
    </lineage>
</organism>
<keyword evidence="5 9" id="KW-0418">Kinase</keyword>
<evidence type="ECO:0000256" key="9">
    <source>
        <dbReference type="HAMAP-Rule" id="MF_00625"/>
    </source>
</evidence>
<dbReference type="Gene3D" id="3.30.1330.10">
    <property type="entry name" value="PurM-like, N-terminal domain"/>
    <property type="match status" value="1"/>
</dbReference>
<reference evidence="12 13" key="1">
    <citation type="submission" date="2021-03" db="EMBL/GenBank/DDBJ databases">
        <title>Genomic Encyclopedia of Type Strains, Phase IV (KMG-IV): sequencing the most valuable type-strain genomes for metagenomic binning, comparative biology and taxonomic classification.</title>
        <authorList>
            <person name="Goeker M."/>
        </authorList>
    </citation>
    <scope>NUCLEOTIDE SEQUENCE [LARGE SCALE GENOMIC DNA]</scope>
    <source>
        <strain evidence="12 13">DSM 27512</strain>
    </source>
</reference>
<protein>
    <recommendedName>
        <fullName evidence="9">Selenide, water dikinase</fullName>
        <ecNumber evidence="9">2.7.9.3</ecNumber>
    </recommendedName>
    <alternativeName>
        <fullName evidence="9">Selenium donor protein</fullName>
    </alternativeName>
    <alternativeName>
        <fullName evidence="9">Selenophosphate synthase</fullName>
    </alternativeName>
</protein>
<dbReference type="InterPro" id="IPR036676">
    <property type="entry name" value="PurM-like_C_sf"/>
</dbReference>
<comment type="similarity">
    <text evidence="1 9">Belongs to the selenophosphate synthase 1 family. Class I subfamily.</text>
</comment>